<comment type="caution">
    <text evidence="1">The sequence shown here is derived from an EMBL/GenBank/DDBJ whole genome shotgun (WGS) entry which is preliminary data.</text>
</comment>
<gene>
    <name evidence="1" type="ORF">HJK80_005342</name>
</gene>
<dbReference type="Pfam" id="PF06069">
    <property type="entry name" value="PerC"/>
    <property type="match status" value="1"/>
</dbReference>
<evidence type="ECO:0000313" key="1">
    <source>
        <dbReference type="EMBL" id="HAI2833702.1"/>
    </source>
</evidence>
<accession>A0A793N267</accession>
<reference evidence="1" key="1">
    <citation type="journal article" date="2018" name="Genome Biol.">
        <title>SKESA: strategic k-mer extension for scrupulous assemblies.</title>
        <authorList>
            <person name="Souvorov A."/>
            <person name="Agarwala R."/>
            <person name="Lipman D.J."/>
        </authorList>
    </citation>
    <scope>NUCLEOTIDE SEQUENCE</scope>
    <source>
        <strain evidence="1">2014C-4396-P0-2</strain>
    </source>
</reference>
<proteinExistence type="predicted"/>
<dbReference type="RefSeq" id="WP_024183304.1">
    <property type="nucleotide sequence ID" value="NZ_BRWO01000175.1"/>
</dbReference>
<dbReference type="InterPro" id="IPR024684">
    <property type="entry name" value="Tscrpt_act_PerC/SfV_Orf40"/>
</dbReference>
<reference evidence="1" key="2">
    <citation type="submission" date="2020-03" db="EMBL/GenBank/DDBJ databases">
        <authorList>
            <consortium name="NCBI Pathogen Detection Project"/>
        </authorList>
    </citation>
    <scope>NUCLEOTIDE SEQUENCE</scope>
    <source>
        <strain evidence="1">2014C-4396-P0-2</strain>
    </source>
</reference>
<name>A0A793N267_ECOLX</name>
<protein>
    <submittedName>
        <fullName evidence="1">PerC family transcriptional regulator</fullName>
    </submittedName>
</protein>
<feature type="non-terminal residue" evidence="1">
    <location>
        <position position="52"/>
    </location>
</feature>
<sequence>MLHDHLAECLEKKGLYRRAAERWAKVMVQLSDDQKRKVAAQKRAECLRKARR</sequence>
<dbReference type="EMBL" id="DABDXN010000160">
    <property type="protein sequence ID" value="HAI2833702.1"/>
    <property type="molecule type" value="Genomic_DNA"/>
</dbReference>
<dbReference type="AlphaFoldDB" id="A0A793N267"/>
<organism evidence="1">
    <name type="scientific">Escherichia coli</name>
    <dbReference type="NCBI Taxonomy" id="562"/>
    <lineage>
        <taxon>Bacteria</taxon>
        <taxon>Pseudomonadati</taxon>
        <taxon>Pseudomonadota</taxon>
        <taxon>Gammaproteobacteria</taxon>
        <taxon>Enterobacterales</taxon>
        <taxon>Enterobacteriaceae</taxon>
        <taxon>Escherichia</taxon>
    </lineage>
</organism>